<dbReference type="AlphaFoldDB" id="A0A2H1E797"/>
<dbReference type="STRING" id="1349785.GCA_000509405_00683"/>
<reference evidence="1 2" key="1">
    <citation type="submission" date="2016-11" db="EMBL/GenBank/DDBJ databases">
        <authorList>
            <person name="Jaros S."/>
            <person name="Januszkiewicz K."/>
            <person name="Wedrychowicz H."/>
        </authorList>
    </citation>
    <scope>NUCLEOTIDE SEQUENCE [LARGE SCALE GENOMIC DNA]</scope>
    <source>
        <strain evidence="1">NCIMB 2154T</strain>
    </source>
</reference>
<dbReference type="GeneID" id="47722234"/>
<dbReference type="OrthoDB" id="1412468at2"/>
<gene>
    <name evidence="1" type="ORF">MARIT_0648</name>
</gene>
<keyword evidence="2" id="KW-1185">Reference proteome</keyword>
<dbReference type="KEGG" id="tmar:MARIT_0648"/>
<dbReference type="EMBL" id="LT634361">
    <property type="protein sequence ID" value="SFZ80527.1"/>
    <property type="molecule type" value="Genomic_DNA"/>
</dbReference>
<name>A0A2H1E797_9FLAO</name>
<evidence type="ECO:0000313" key="2">
    <source>
        <dbReference type="Proteomes" id="UP000231564"/>
    </source>
</evidence>
<organism evidence="1 2">
    <name type="scientific">Tenacibaculum maritimum NCIMB 2154</name>
    <dbReference type="NCBI Taxonomy" id="1349785"/>
    <lineage>
        <taxon>Bacteria</taxon>
        <taxon>Pseudomonadati</taxon>
        <taxon>Bacteroidota</taxon>
        <taxon>Flavobacteriia</taxon>
        <taxon>Flavobacteriales</taxon>
        <taxon>Flavobacteriaceae</taxon>
        <taxon>Tenacibaculum</taxon>
    </lineage>
</organism>
<protein>
    <submittedName>
        <fullName evidence="1">Uncharacterized protein</fullName>
    </submittedName>
</protein>
<dbReference type="Proteomes" id="UP000231564">
    <property type="component" value="Chromosome MARIT"/>
</dbReference>
<dbReference type="RefSeq" id="WP_100210729.1">
    <property type="nucleotide sequence ID" value="NZ_CP138495.1"/>
</dbReference>
<evidence type="ECO:0000313" key="1">
    <source>
        <dbReference type="EMBL" id="SFZ80527.1"/>
    </source>
</evidence>
<sequence>MKQNKEIIKKYFETGDKPTQQQYHELIDSYIDAKQPPGAAHRKFAIDENGDVSVVAGTEIPQADWKQTDSTSLDYIKNKPNISKPIVLETVATFNQGTIENTSLTAIPAPGVGKFIEILAASFEYIHGGGSFTGTAKMQLNTASGTTIAASQMITNYNANSIESLLIHKGSYKENEAIIFQKEAGKTIGERSAITGTVRVYITYVIKNIPSPPPMSMR</sequence>
<proteinExistence type="predicted"/>
<accession>A0A2H1E797</accession>